<dbReference type="AlphaFoldDB" id="A0A1I0JS66"/>
<evidence type="ECO:0000313" key="2">
    <source>
        <dbReference type="Proteomes" id="UP000182332"/>
    </source>
</evidence>
<dbReference type="EMBL" id="FOHW01000073">
    <property type="protein sequence ID" value="SEU12741.1"/>
    <property type="molecule type" value="Genomic_DNA"/>
</dbReference>
<protein>
    <submittedName>
        <fullName evidence="1">Uncharacterized protein</fullName>
    </submittedName>
</protein>
<organism evidence="1 2">
    <name type="scientific">Pseudomonas graminis</name>
    <dbReference type="NCBI Taxonomy" id="158627"/>
    <lineage>
        <taxon>Bacteria</taxon>
        <taxon>Pseudomonadati</taxon>
        <taxon>Pseudomonadota</taxon>
        <taxon>Gammaproteobacteria</taxon>
        <taxon>Pseudomonadales</taxon>
        <taxon>Pseudomonadaceae</taxon>
        <taxon>Pseudomonas</taxon>
    </lineage>
</organism>
<reference evidence="1 2" key="1">
    <citation type="submission" date="2016-10" db="EMBL/GenBank/DDBJ databases">
        <authorList>
            <person name="de Groot N.N."/>
        </authorList>
    </citation>
    <scope>NUCLEOTIDE SEQUENCE [LARGE SCALE GENOMIC DNA]</scope>
    <source>
        <strain evidence="1 2">DSM 11363</strain>
    </source>
</reference>
<evidence type="ECO:0000313" key="1">
    <source>
        <dbReference type="EMBL" id="SEU12741.1"/>
    </source>
</evidence>
<name>A0A1I0JS66_9PSED</name>
<dbReference type="Proteomes" id="UP000182332">
    <property type="component" value="Unassembled WGS sequence"/>
</dbReference>
<sequence>AALVGDIAADGGHGDVATGDDAARFVDDVVAREQVQAVAG</sequence>
<accession>A0A1I0JS66</accession>
<proteinExistence type="predicted"/>
<feature type="non-terminal residue" evidence="1">
    <location>
        <position position="1"/>
    </location>
</feature>
<gene>
    <name evidence="1" type="ORF">SAMN05216197_1736</name>
</gene>